<evidence type="ECO:0000256" key="5">
    <source>
        <dbReference type="ARBA" id="ARBA00022857"/>
    </source>
</evidence>
<evidence type="ECO:0000259" key="11">
    <source>
        <dbReference type="Pfam" id="PF02852"/>
    </source>
</evidence>
<feature type="transmembrane region" description="Helical" evidence="10">
    <location>
        <begin position="7"/>
        <end position="24"/>
    </location>
</feature>
<evidence type="ECO:0000256" key="10">
    <source>
        <dbReference type="SAM" id="Phobius"/>
    </source>
</evidence>
<dbReference type="FunFam" id="3.30.390.30:FF:000001">
    <property type="entry name" value="Dihydrolipoyl dehydrogenase"/>
    <property type="match status" value="1"/>
</dbReference>
<keyword evidence="15" id="KW-1185">Reference proteome</keyword>
<feature type="transmembrane region" description="Helical" evidence="10">
    <location>
        <begin position="85"/>
        <end position="111"/>
    </location>
</feature>
<evidence type="ECO:0000256" key="7">
    <source>
        <dbReference type="ARBA" id="ARBA00023157"/>
    </source>
</evidence>
<keyword evidence="4 9" id="KW-0274">FAD</keyword>
<dbReference type="Gene3D" id="3.30.390.30">
    <property type="match status" value="1"/>
</dbReference>
<sequence length="713" mass="78312">MTGNGKKILIVLAIAIVVALFFAFDLQRYLTLAELKARQEAFQDFYTANRALTLGAYFLLYVIVTALSLPGAAVMTLAGGALFGFLPALVVVSFASTIGATLAFLVSRFLLRDWVQSKFKKRLKALNAGIEKDGGFYLFTLRLVPIFPFFVINLAMGLTPMRTRTYYWVSQVGMLAGTAVYVNAGTQLGQIETLGGILSPQLLLSFALLGIFPLLARKGVDIMQKRRSLKDFPKPEKFDYNTVVLGAGSAGLVSAYIAAAVKAKVALVEKDKMGGDCLNTGCVPSKALIRTAKMLAYGRRAQEFGLQKTKTDFDFAEVMERVQAVIKKVEPHDSVERYTGLGVECIKGEARITSPYTVQVGERTLTSRSIIVATGAEPFVPPIPGLDQVDYLTSDNLWQLRQLPKRLVVLGGGPIGCEMTQAFARFGAQVTQVEMGPRLMSREDADVADFVRERFEAEGVRVLTEHAAREVQVNGGEKILVCEHGGERVELPFDALLVAVGRRARTTGFGLEELGVHVSDRGTIDTDPFLRTNFPNIFCAGDVAGPYQFTHTAAHQAWYAAVNALFGDFKKFRADYSVIPWCTFTDPEVARVGLNEAEAREEEIEHEVTRFELAELDRAIAEGEDHGWIKVITPPGKDKILGVTIVGTHAGDLLAEYVLAMKHGLGLNKILGTIHPYPTLAEANKMAAGEWKKAHVPEKLLVWIEKYHAWRRG</sequence>
<evidence type="ECO:0000256" key="1">
    <source>
        <dbReference type="ARBA" id="ARBA00001974"/>
    </source>
</evidence>
<evidence type="ECO:0000259" key="13">
    <source>
        <dbReference type="Pfam" id="PF09335"/>
    </source>
</evidence>
<dbReference type="GO" id="GO:0050660">
    <property type="term" value="F:flavin adenine dinucleotide binding"/>
    <property type="evidence" value="ECO:0007669"/>
    <property type="project" value="TreeGrafter"/>
</dbReference>
<dbReference type="PRINTS" id="PR00368">
    <property type="entry name" value="FADPNR"/>
</dbReference>
<dbReference type="GO" id="GO:0003955">
    <property type="term" value="F:NAD(P)H dehydrogenase (quinone) activity"/>
    <property type="evidence" value="ECO:0007669"/>
    <property type="project" value="TreeGrafter"/>
</dbReference>
<dbReference type="InterPro" id="IPR032816">
    <property type="entry name" value="VTT_dom"/>
</dbReference>
<evidence type="ECO:0000256" key="9">
    <source>
        <dbReference type="RuleBase" id="RU003691"/>
    </source>
</evidence>
<dbReference type="Pfam" id="PF07992">
    <property type="entry name" value="Pyr_redox_2"/>
    <property type="match status" value="1"/>
</dbReference>
<dbReference type="SUPFAM" id="SSF55424">
    <property type="entry name" value="FAD/NAD-linked reductases, dimerisation (C-terminal) domain"/>
    <property type="match status" value="1"/>
</dbReference>
<dbReference type="Pfam" id="PF09335">
    <property type="entry name" value="VTT_dom"/>
    <property type="match status" value="1"/>
</dbReference>
<protein>
    <submittedName>
        <fullName evidence="14">Pyridine nucleotide-disulfide oxidoreductase</fullName>
    </submittedName>
</protein>
<keyword evidence="8 9" id="KW-0676">Redox-active center</keyword>
<feature type="transmembrane region" description="Helical" evidence="10">
    <location>
        <begin position="136"/>
        <end position="158"/>
    </location>
</feature>
<feature type="transmembrane region" description="Helical" evidence="10">
    <location>
        <begin position="54"/>
        <end position="78"/>
    </location>
</feature>
<dbReference type="PANTHER" id="PTHR43014">
    <property type="entry name" value="MERCURIC REDUCTASE"/>
    <property type="match status" value="1"/>
</dbReference>
<dbReference type="STRING" id="483547.GSUB_08780"/>
<evidence type="ECO:0000256" key="8">
    <source>
        <dbReference type="ARBA" id="ARBA00023284"/>
    </source>
</evidence>
<evidence type="ECO:0000313" key="15">
    <source>
        <dbReference type="Proteomes" id="UP000035036"/>
    </source>
</evidence>
<accession>A0A0B5FSQ0</accession>
<keyword evidence="10" id="KW-0472">Membrane</keyword>
<comment type="cofactor">
    <cofactor evidence="1">
        <name>FAD</name>
        <dbReference type="ChEBI" id="CHEBI:57692"/>
    </cofactor>
</comment>
<dbReference type="InterPro" id="IPR023753">
    <property type="entry name" value="FAD/NAD-binding_dom"/>
</dbReference>
<evidence type="ECO:0000259" key="12">
    <source>
        <dbReference type="Pfam" id="PF07992"/>
    </source>
</evidence>
<dbReference type="InterPro" id="IPR036188">
    <property type="entry name" value="FAD/NAD-bd_sf"/>
</dbReference>
<reference evidence="14 15" key="1">
    <citation type="journal article" date="2015" name="Genome Announc.">
        <title>Genomes of Geoalkalibacter ferrihydriticus Z-0531T and Geoalkalibacter subterraneus Red1T, Two Haloalkaliphilic Metal-Reducing Deltaproteobacteria.</title>
        <authorList>
            <person name="Badalamenti J.P."/>
            <person name="Krajmalnik-Brown R."/>
            <person name="Torres C.I."/>
            <person name="Bond D.R."/>
        </authorList>
    </citation>
    <scope>NUCLEOTIDE SEQUENCE [LARGE SCALE GENOMIC DNA]</scope>
    <source>
        <strain evidence="14 15">Red1</strain>
    </source>
</reference>
<feature type="domain" description="Pyridine nucleotide-disulphide oxidoreductase dimerisation" evidence="11">
    <location>
        <begin position="579"/>
        <end position="687"/>
    </location>
</feature>
<feature type="domain" description="FAD/NAD(P)-binding" evidence="12">
    <location>
        <begin position="241"/>
        <end position="557"/>
    </location>
</feature>
<dbReference type="KEGG" id="gsb:GSUB_08780"/>
<evidence type="ECO:0000256" key="6">
    <source>
        <dbReference type="ARBA" id="ARBA00023002"/>
    </source>
</evidence>
<dbReference type="InterPro" id="IPR004099">
    <property type="entry name" value="Pyr_nucl-diS_OxRdtase_dimer"/>
</dbReference>
<dbReference type="AlphaFoldDB" id="A0A0B5FSQ0"/>
<comment type="similarity">
    <text evidence="2 9">Belongs to the class-I pyridine nucleotide-disulfide oxidoreductase family.</text>
</comment>
<keyword evidence="10" id="KW-0812">Transmembrane</keyword>
<feature type="transmembrane region" description="Helical" evidence="10">
    <location>
        <begin position="196"/>
        <end position="217"/>
    </location>
</feature>
<dbReference type="GO" id="GO:0016668">
    <property type="term" value="F:oxidoreductase activity, acting on a sulfur group of donors, NAD(P) as acceptor"/>
    <property type="evidence" value="ECO:0007669"/>
    <property type="project" value="InterPro"/>
</dbReference>
<dbReference type="InterPro" id="IPR012999">
    <property type="entry name" value="Pyr_OxRdtase_I_AS"/>
</dbReference>
<dbReference type="Proteomes" id="UP000035036">
    <property type="component" value="Chromosome"/>
</dbReference>
<dbReference type="OrthoDB" id="9786429at2"/>
<name>A0A0B5FSQ0_9BACT</name>
<dbReference type="EMBL" id="CP010311">
    <property type="protein sequence ID" value="AJF06621.1"/>
    <property type="molecule type" value="Genomic_DNA"/>
</dbReference>
<evidence type="ECO:0000256" key="4">
    <source>
        <dbReference type="ARBA" id="ARBA00022827"/>
    </source>
</evidence>
<keyword evidence="10" id="KW-1133">Transmembrane helix</keyword>
<dbReference type="RefSeq" id="WP_040200331.1">
    <property type="nucleotide sequence ID" value="NZ_CP010311.1"/>
</dbReference>
<dbReference type="PANTHER" id="PTHR43014:SF2">
    <property type="entry name" value="MERCURIC REDUCTASE"/>
    <property type="match status" value="1"/>
</dbReference>
<gene>
    <name evidence="14" type="ORF">GSUB_08780</name>
</gene>
<feature type="domain" description="VTT" evidence="13">
    <location>
        <begin position="73"/>
        <end position="186"/>
    </location>
</feature>
<dbReference type="InterPro" id="IPR016156">
    <property type="entry name" value="FAD/NAD-linked_Rdtase_dimer_sf"/>
</dbReference>
<dbReference type="PROSITE" id="PS00076">
    <property type="entry name" value="PYRIDINE_REDOX_1"/>
    <property type="match status" value="1"/>
</dbReference>
<evidence type="ECO:0000256" key="2">
    <source>
        <dbReference type="ARBA" id="ARBA00007532"/>
    </source>
</evidence>
<proteinExistence type="inferred from homology"/>
<keyword evidence="3 9" id="KW-0285">Flavoprotein</keyword>
<keyword evidence="5" id="KW-0521">NADP</keyword>
<feature type="transmembrane region" description="Helical" evidence="10">
    <location>
        <begin position="165"/>
        <end position="184"/>
    </location>
</feature>
<evidence type="ECO:0000313" key="14">
    <source>
        <dbReference type="EMBL" id="AJF06621.1"/>
    </source>
</evidence>
<evidence type="ECO:0000256" key="3">
    <source>
        <dbReference type="ARBA" id="ARBA00022630"/>
    </source>
</evidence>
<keyword evidence="6 9" id="KW-0560">Oxidoreductase</keyword>
<keyword evidence="7" id="KW-1015">Disulfide bond</keyword>
<organism evidence="14 15">
    <name type="scientific">Geoalkalibacter subterraneus</name>
    <dbReference type="NCBI Taxonomy" id="483547"/>
    <lineage>
        <taxon>Bacteria</taxon>
        <taxon>Pseudomonadati</taxon>
        <taxon>Thermodesulfobacteriota</taxon>
        <taxon>Desulfuromonadia</taxon>
        <taxon>Desulfuromonadales</taxon>
        <taxon>Geoalkalibacteraceae</taxon>
        <taxon>Geoalkalibacter</taxon>
    </lineage>
</organism>
<dbReference type="SUPFAM" id="SSF51905">
    <property type="entry name" value="FAD/NAD(P)-binding domain"/>
    <property type="match status" value="1"/>
</dbReference>
<dbReference type="Pfam" id="PF02852">
    <property type="entry name" value="Pyr_redox_dim"/>
    <property type="match status" value="1"/>
</dbReference>
<dbReference type="HOGENOM" id="CLU_016755_1_0_7"/>
<dbReference type="PRINTS" id="PR00411">
    <property type="entry name" value="PNDRDTASEI"/>
</dbReference>
<dbReference type="Gene3D" id="3.50.50.60">
    <property type="entry name" value="FAD/NAD(P)-binding domain"/>
    <property type="match status" value="2"/>
</dbReference>